<evidence type="ECO:0008006" key="4">
    <source>
        <dbReference type="Google" id="ProtNLM"/>
    </source>
</evidence>
<keyword evidence="1" id="KW-0472">Membrane</keyword>
<gene>
    <name evidence="2" type="ORF">DDK22_04260</name>
</gene>
<proteinExistence type="predicted"/>
<feature type="transmembrane region" description="Helical" evidence="1">
    <location>
        <begin position="21"/>
        <end position="42"/>
    </location>
</feature>
<dbReference type="AlphaFoldDB" id="A0A367PS16"/>
<evidence type="ECO:0000313" key="2">
    <source>
        <dbReference type="EMBL" id="RCJ09836.1"/>
    </source>
</evidence>
<comment type="caution">
    <text evidence="2">The sequence shown here is derived from an EMBL/GenBank/DDBJ whole genome shotgun (WGS) entry which is preliminary data.</text>
</comment>
<organism evidence="2 3">
    <name type="scientific">Cupriavidus necator</name>
    <name type="common">Alcaligenes eutrophus</name>
    <name type="synonym">Ralstonia eutropha</name>
    <dbReference type="NCBI Taxonomy" id="106590"/>
    <lineage>
        <taxon>Bacteria</taxon>
        <taxon>Pseudomonadati</taxon>
        <taxon>Pseudomonadota</taxon>
        <taxon>Betaproteobacteria</taxon>
        <taxon>Burkholderiales</taxon>
        <taxon>Burkholderiaceae</taxon>
        <taxon>Cupriavidus</taxon>
    </lineage>
</organism>
<keyword evidence="1" id="KW-0812">Transmembrane</keyword>
<evidence type="ECO:0000313" key="3">
    <source>
        <dbReference type="Proteomes" id="UP000253501"/>
    </source>
</evidence>
<reference evidence="2 3" key="1">
    <citation type="submission" date="2018-04" db="EMBL/GenBank/DDBJ databases">
        <title>Cupriavidus necator CR12 genome sequencing and assembly.</title>
        <authorList>
            <person name="Ben Fekih I."/>
            <person name="Mazhar H.S."/>
            <person name="Bello S.K."/>
            <person name="Rensing C."/>
        </authorList>
    </citation>
    <scope>NUCLEOTIDE SEQUENCE [LARGE SCALE GENOMIC DNA]</scope>
    <source>
        <strain evidence="2 3">CR12</strain>
    </source>
</reference>
<keyword evidence="1" id="KW-1133">Transmembrane helix</keyword>
<accession>A0A367PS16</accession>
<evidence type="ECO:0000256" key="1">
    <source>
        <dbReference type="SAM" id="Phobius"/>
    </source>
</evidence>
<name>A0A367PS16_CUPNE</name>
<protein>
    <recommendedName>
        <fullName evidence="4">Membrane associated, exported and processed into extracellular protein EXP</fullName>
    </recommendedName>
</protein>
<dbReference type="Proteomes" id="UP000253501">
    <property type="component" value="Unassembled WGS sequence"/>
</dbReference>
<sequence>MYRRTEVSISGERSVQTKTRNIFTLGIMAAAAATLVACGGGGDSPSPSQPSATVSGKAVDFYLSGATVTFLDCSNKTATTNATGDFTFPAGCTTSALKVTGGTDIGTNQPFTGVLQAPAVTYKEGVTPVISPLTTLVAQLGPTQAAALAAKLGLAGKDLATLDPMQDAATLRAAVVVQQLVDQVAKTLTGLATGGTLTAEAAAAAAAKAVATAVAGASGTADLASSALVTSVVSGAVQNAQSGLPANLQSNIAAVAANVAALAGPLITSQVSSVSTALDAIDLSSSPADTLSKLKASGSINAVTASAQSNTTTALVKAVTPAALNDASNASKLAALGDAVSAGNTTEIQQAASNLSGAVDSTAINNVANAVKLTNYVLLSNLTINGQAYPITDTISVTGGTLSSIKVALTQNGDAFNGGPSQVRAGLSYTYGGNQVDVIIENVTLTFNGTQLANAVVPANTSYSFRISGNQSAAMTLTNGVADNLFDSANGGALNLPFTVFLGKLKSAGSLSQAQVDALTPKSVSTFPVTLALSGIGGKAVKLGALVDGNVENVKTATVKTDAAKVTGEGFKTTVTLNP</sequence>
<dbReference type="EMBL" id="QDHA01000008">
    <property type="protein sequence ID" value="RCJ09836.1"/>
    <property type="molecule type" value="Genomic_DNA"/>
</dbReference>